<dbReference type="InterPro" id="IPR009003">
    <property type="entry name" value="Peptidase_S1_PA"/>
</dbReference>
<dbReference type="InterPro" id="IPR001314">
    <property type="entry name" value="Peptidase_S1A"/>
</dbReference>
<evidence type="ECO:0000313" key="7">
    <source>
        <dbReference type="EMBL" id="CAD7249952.1"/>
    </source>
</evidence>
<dbReference type="InterPro" id="IPR043504">
    <property type="entry name" value="Peptidase_S1_PA_chymotrypsin"/>
</dbReference>
<dbReference type="GO" id="GO:0006508">
    <property type="term" value="P:proteolysis"/>
    <property type="evidence" value="ECO:0007669"/>
    <property type="project" value="UniProtKB-KW"/>
</dbReference>
<dbReference type="AlphaFoldDB" id="A0A7R9FP13"/>
<dbReference type="Gene3D" id="2.40.10.10">
    <property type="entry name" value="Trypsin-like serine proteases"/>
    <property type="match status" value="1"/>
</dbReference>
<evidence type="ECO:0000256" key="1">
    <source>
        <dbReference type="ARBA" id="ARBA00007664"/>
    </source>
</evidence>
<feature type="domain" description="Peptidase S1" evidence="6">
    <location>
        <begin position="17"/>
        <end position="250"/>
    </location>
</feature>
<name>A0A7R9FP13_9CRUS</name>
<evidence type="ECO:0000259" key="6">
    <source>
        <dbReference type="PROSITE" id="PS50240"/>
    </source>
</evidence>
<evidence type="ECO:0000313" key="8">
    <source>
        <dbReference type="Proteomes" id="UP000677054"/>
    </source>
</evidence>
<dbReference type="FunFam" id="2.40.10.10:FF:000068">
    <property type="entry name" value="transmembrane protease serine 2"/>
    <property type="match status" value="1"/>
</dbReference>
<dbReference type="PROSITE" id="PS50240">
    <property type="entry name" value="TRYPSIN_DOM"/>
    <property type="match status" value="1"/>
</dbReference>
<dbReference type="SMART" id="SM00020">
    <property type="entry name" value="Tryp_SPc"/>
    <property type="match status" value="1"/>
</dbReference>
<organism evidence="7">
    <name type="scientific">Darwinula stevensoni</name>
    <dbReference type="NCBI Taxonomy" id="69355"/>
    <lineage>
        <taxon>Eukaryota</taxon>
        <taxon>Metazoa</taxon>
        <taxon>Ecdysozoa</taxon>
        <taxon>Arthropoda</taxon>
        <taxon>Crustacea</taxon>
        <taxon>Oligostraca</taxon>
        <taxon>Ostracoda</taxon>
        <taxon>Podocopa</taxon>
        <taxon>Podocopida</taxon>
        <taxon>Darwinulocopina</taxon>
        <taxon>Darwinuloidea</taxon>
        <taxon>Darwinulidae</taxon>
        <taxon>Darwinula</taxon>
    </lineage>
</organism>
<dbReference type="PANTHER" id="PTHR24276">
    <property type="entry name" value="POLYSERASE-RELATED"/>
    <property type="match status" value="1"/>
</dbReference>
<keyword evidence="5" id="KW-1015">Disulfide bond</keyword>
<evidence type="ECO:0000256" key="2">
    <source>
        <dbReference type="ARBA" id="ARBA00022670"/>
    </source>
</evidence>
<dbReference type="EMBL" id="LR902093">
    <property type="protein sequence ID" value="CAD7249952.1"/>
    <property type="molecule type" value="Genomic_DNA"/>
</dbReference>
<dbReference type="PRINTS" id="PR00722">
    <property type="entry name" value="CHYMOTRYPSIN"/>
</dbReference>
<keyword evidence="4" id="KW-0720">Serine protease</keyword>
<keyword evidence="2" id="KW-0645">Protease</keyword>
<evidence type="ECO:0000256" key="3">
    <source>
        <dbReference type="ARBA" id="ARBA00022801"/>
    </source>
</evidence>
<gene>
    <name evidence="7" type="ORF">DSTB1V02_LOCUS9737</name>
</gene>
<sequence length="259" mass="27762">MEIYDFVPDEHKWDERIVGGHLESIASHPWLVSVQYRTVANGERKHFCGGTLVDIRHVVTSALCCVDHAIGSIQIRAGSEFSEEGGTVGSVSQMTIHPNFDEITRENDICLLTLSQALTIGPTIAPVDLPIQGQEYSEGTEVQVSGWGWLSFSGPSPDEFYVVDVQTYNDRDCPGMLGCSGCITADMICAGVDGEPAGGACKGDGGGPLTSATGQLVGIYSWGIDCGEPGHPQVYTQVSHYVNWLINEIESNLCAASHV</sequence>
<dbReference type="PANTHER" id="PTHR24276:SF91">
    <property type="entry name" value="AT26814P-RELATED"/>
    <property type="match status" value="1"/>
</dbReference>
<dbReference type="SUPFAM" id="SSF50494">
    <property type="entry name" value="Trypsin-like serine proteases"/>
    <property type="match status" value="1"/>
</dbReference>
<comment type="similarity">
    <text evidence="1">Belongs to the peptidase S1 family.</text>
</comment>
<protein>
    <recommendedName>
        <fullName evidence="6">Peptidase S1 domain-containing protein</fullName>
    </recommendedName>
</protein>
<reference evidence="7" key="1">
    <citation type="submission" date="2020-11" db="EMBL/GenBank/DDBJ databases">
        <authorList>
            <person name="Tran Van P."/>
        </authorList>
    </citation>
    <scope>NUCLEOTIDE SEQUENCE</scope>
</reference>
<dbReference type="InterPro" id="IPR050430">
    <property type="entry name" value="Peptidase_S1"/>
</dbReference>
<evidence type="ECO:0000256" key="4">
    <source>
        <dbReference type="ARBA" id="ARBA00022825"/>
    </source>
</evidence>
<keyword evidence="3" id="KW-0378">Hydrolase</keyword>
<dbReference type="GO" id="GO:0004252">
    <property type="term" value="F:serine-type endopeptidase activity"/>
    <property type="evidence" value="ECO:0007669"/>
    <property type="project" value="InterPro"/>
</dbReference>
<keyword evidence="8" id="KW-1185">Reference proteome</keyword>
<dbReference type="Pfam" id="PF00089">
    <property type="entry name" value="Trypsin"/>
    <property type="match status" value="1"/>
</dbReference>
<dbReference type="Proteomes" id="UP000677054">
    <property type="component" value="Unassembled WGS sequence"/>
</dbReference>
<dbReference type="InterPro" id="IPR001254">
    <property type="entry name" value="Trypsin_dom"/>
</dbReference>
<dbReference type="OrthoDB" id="9425590at2759"/>
<proteinExistence type="inferred from homology"/>
<dbReference type="CDD" id="cd00190">
    <property type="entry name" value="Tryp_SPc"/>
    <property type="match status" value="1"/>
</dbReference>
<evidence type="ECO:0000256" key="5">
    <source>
        <dbReference type="ARBA" id="ARBA00023157"/>
    </source>
</evidence>
<dbReference type="EMBL" id="CAJPEV010002576">
    <property type="protein sequence ID" value="CAG0897362.1"/>
    <property type="molecule type" value="Genomic_DNA"/>
</dbReference>
<accession>A0A7R9FP13</accession>